<gene>
    <name evidence="10" type="primary">ykuT</name>
    <name evidence="10" type="ORF">JEOPIN946_00433</name>
</gene>
<dbReference type="SUPFAM" id="SSF50182">
    <property type="entry name" value="Sm-like ribonucleoproteins"/>
    <property type="match status" value="1"/>
</dbReference>
<dbReference type="PANTHER" id="PTHR30460:SF0">
    <property type="entry name" value="MODERATE CONDUCTANCE MECHANOSENSITIVE CHANNEL YBIO"/>
    <property type="match status" value="1"/>
</dbReference>
<dbReference type="Pfam" id="PF21088">
    <property type="entry name" value="MS_channel_1st"/>
    <property type="match status" value="1"/>
</dbReference>
<comment type="caution">
    <text evidence="10">The sequence shown here is derived from an EMBL/GenBank/DDBJ whole genome shotgun (WGS) entry which is preliminary data.</text>
</comment>
<dbReference type="InterPro" id="IPR010920">
    <property type="entry name" value="LSM_dom_sf"/>
</dbReference>
<keyword evidence="3" id="KW-1003">Cell membrane</keyword>
<dbReference type="GO" id="GO:0008381">
    <property type="term" value="F:mechanosensitive monoatomic ion channel activity"/>
    <property type="evidence" value="ECO:0007669"/>
    <property type="project" value="InterPro"/>
</dbReference>
<keyword evidence="11" id="KW-1185">Reference proteome</keyword>
<evidence type="ECO:0000259" key="8">
    <source>
        <dbReference type="Pfam" id="PF00924"/>
    </source>
</evidence>
<dbReference type="AlphaFoldDB" id="A0A6V7R5P2"/>
<feature type="domain" description="Mechanosensitive ion channel transmembrane helices 2/3" evidence="9">
    <location>
        <begin position="94"/>
        <end position="135"/>
    </location>
</feature>
<dbReference type="InterPro" id="IPR011014">
    <property type="entry name" value="MscS_channel_TM-2"/>
</dbReference>
<comment type="similarity">
    <text evidence="2">Belongs to the MscS (TC 1.A.23) family.</text>
</comment>
<dbReference type="InterPro" id="IPR023408">
    <property type="entry name" value="MscS_beta-dom_sf"/>
</dbReference>
<dbReference type="RefSeq" id="WP_235963084.1">
    <property type="nucleotide sequence ID" value="NZ_CAJEWB010000005.1"/>
</dbReference>
<dbReference type="GO" id="GO:0005886">
    <property type="term" value="C:plasma membrane"/>
    <property type="evidence" value="ECO:0007669"/>
    <property type="project" value="UniProtKB-SubCell"/>
</dbReference>
<feature type="transmembrane region" description="Helical" evidence="7">
    <location>
        <begin position="114"/>
        <end position="134"/>
    </location>
</feature>
<dbReference type="EMBL" id="CAJEWB010000005">
    <property type="protein sequence ID" value="CAD2072335.1"/>
    <property type="molecule type" value="Genomic_DNA"/>
</dbReference>
<dbReference type="InterPro" id="IPR011066">
    <property type="entry name" value="MscS_channel_C_sf"/>
</dbReference>
<keyword evidence="4 7" id="KW-0812">Transmembrane</keyword>
<name>A0A6V7R5P2_9BACL</name>
<dbReference type="SUPFAM" id="SSF82689">
    <property type="entry name" value="Mechanosensitive channel protein MscS (YggB), C-terminal domain"/>
    <property type="match status" value="1"/>
</dbReference>
<evidence type="ECO:0000256" key="1">
    <source>
        <dbReference type="ARBA" id="ARBA00004651"/>
    </source>
</evidence>
<organism evidence="10 11">
    <name type="scientific">Phocicoccus pinnipedialis</name>
    <dbReference type="NCBI Taxonomy" id="110845"/>
    <lineage>
        <taxon>Bacteria</taxon>
        <taxon>Bacillati</taxon>
        <taxon>Bacillota</taxon>
        <taxon>Bacilli</taxon>
        <taxon>Bacillales</taxon>
        <taxon>Salinicoccaceae</taxon>
        <taxon>Phocicoccus</taxon>
    </lineage>
</organism>
<proteinExistence type="inferred from homology"/>
<dbReference type="Proteomes" id="UP000588186">
    <property type="component" value="Unassembled WGS sequence"/>
</dbReference>
<evidence type="ECO:0000313" key="11">
    <source>
        <dbReference type="Proteomes" id="UP000588186"/>
    </source>
</evidence>
<dbReference type="SUPFAM" id="SSF82861">
    <property type="entry name" value="Mechanosensitive channel protein MscS (YggB), transmembrane region"/>
    <property type="match status" value="1"/>
</dbReference>
<protein>
    <submittedName>
        <fullName evidence="10">Putative MscS family protein YkuT</fullName>
    </submittedName>
</protein>
<reference evidence="10 11" key="1">
    <citation type="submission" date="2020-07" db="EMBL/GenBank/DDBJ databases">
        <authorList>
            <person name="Criscuolo A."/>
        </authorList>
    </citation>
    <scope>NUCLEOTIDE SEQUENCE [LARGE SCALE GENOMIC DNA]</scope>
    <source>
        <strain evidence="10">CIP107946</strain>
    </source>
</reference>
<keyword evidence="5 7" id="KW-1133">Transmembrane helix</keyword>
<dbReference type="FunFam" id="1.10.287.1260:FF:000005">
    <property type="entry name" value="Mechanosensitive ion channel family protein"/>
    <property type="match status" value="1"/>
</dbReference>
<dbReference type="Gene3D" id="1.10.287.1260">
    <property type="match status" value="1"/>
</dbReference>
<dbReference type="PANTHER" id="PTHR30460">
    <property type="entry name" value="MODERATE CONDUCTANCE MECHANOSENSITIVE CHANNEL YBIO"/>
    <property type="match status" value="1"/>
</dbReference>
<comment type="subcellular location">
    <subcellularLocation>
        <location evidence="1">Cell membrane</location>
        <topology evidence="1">Multi-pass membrane protein</topology>
    </subcellularLocation>
</comment>
<dbReference type="InterPro" id="IPR006685">
    <property type="entry name" value="MscS_channel_2nd"/>
</dbReference>
<dbReference type="Pfam" id="PF00924">
    <property type="entry name" value="MS_channel_2nd"/>
    <property type="match status" value="1"/>
</dbReference>
<dbReference type="InterPro" id="IPR045276">
    <property type="entry name" value="YbiO_bact"/>
</dbReference>
<feature type="transmembrane region" description="Helical" evidence="7">
    <location>
        <begin position="43"/>
        <end position="68"/>
    </location>
</feature>
<evidence type="ECO:0000256" key="5">
    <source>
        <dbReference type="ARBA" id="ARBA00022989"/>
    </source>
</evidence>
<dbReference type="Gene3D" id="2.30.30.60">
    <property type="match status" value="1"/>
</dbReference>
<keyword evidence="6 7" id="KW-0472">Membrane</keyword>
<evidence type="ECO:0000256" key="2">
    <source>
        <dbReference type="ARBA" id="ARBA00008017"/>
    </source>
</evidence>
<feature type="domain" description="Mechanosensitive ion channel MscS" evidence="8">
    <location>
        <begin position="137"/>
        <end position="205"/>
    </location>
</feature>
<evidence type="ECO:0000256" key="6">
    <source>
        <dbReference type="ARBA" id="ARBA00023136"/>
    </source>
</evidence>
<dbReference type="Gene3D" id="3.30.70.100">
    <property type="match status" value="1"/>
</dbReference>
<evidence type="ECO:0000256" key="7">
    <source>
        <dbReference type="SAM" id="Phobius"/>
    </source>
</evidence>
<sequence length="312" mass="34905">MNLEFLSTLVVSAIEKPMDTSFLTTIYEKITNPENWINILERVVWSIGFVIIGLIVMKVVKTLIQNFFMMKARSKLKIKGSAKRNKTLINVLQNMTTIVVWFVVVVTILETFNIPVGTLLAGAGIVGLAIGFGAQSLVKDMITGFFIILENQFDTGDFIRANTTGTTVAEGEVIYLGLRSSKIKGYNGEVYMIPNGTINEVVNFSVENAIAFLDLNLSLDTNTIEVERLLTKYFEIEWPNDPSLVSSPVVLGIQDFQQGQAMLRIQFITQPMEQFGVLRKYRGKIKDYLNAHEIELSVPVMDFGKDINIKGS</sequence>
<evidence type="ECO:0000313" key="10">
    <source>
        <dbReference type="EMBL" id="CAD2072335.1"/>
    </source>
</evidence>
<evidence type="ECO:0000256" key="3">
    <source>
        <dbReference type="ARBA" id="ARBA00022475"/>
    </source>
</evidence>
<dbReference type="InterPro" id="IPR049142">
    <property type="entry name" value="MS_channel_1st"/>
</dbReference>
<feature type="transmembrane region" description="Helical" evidence="7">
    <location>
        <begin position="88"/>
        <end position="108"/>
    </location>
</feature>
<evidence type="ECO:0000259" key="9">
    <source>
        <dbReference type="Pfam" id="PF21088"/>
    </source>
</evidence>
<evidence type="ECO:0000256" key="4">
    <source>
        <dbReference type="ARBA" id="ARBA00022692"/>
    </source>
</evidence>
<accession>A0A6V7R5P2</accession>